<evidence type="ECO:0000313" key="2">
    <source>
        <dbReference type="Proteomes" id="UP000429607"/>
    </source>
</evidence>
<organism evidence="1 2">
    <name type="scientific">Phytophthora rubi</name>
    <dbReference type="NCBI Taxonomy" id="129364"/>
    <lineage>
        <taxon>Eukaryota</taxon>
        <taxon>Sar</taxon>
        <taxon>Stramenopiles</taxon>
        <taxon>Oomycota</taxon>
        <taxon>Peronosporomycetes</taxon>
        <taxon>Peronosporales</taxon>
        <taxon>Peronosporaceae</taxon>
        <taxon>Phytophthora</taxon>
    </lineage>
</organism>
<sequence length="81" mass="9100">MASEKLALRAASLAVLDAWEQSDNLCAVIQAFYSGVDEHAQEQSDNLCAVMQAFYSGVDEHAQEQRRELIYQWRLIEVPAA</sequence>
<proteinExistence type="predicted"/>
<dbReference type="EMBL" id="QXFV01000363">
    <property type="protein sequence ID" value="KAE9039857.1"/>
    <property type="molecule type" value="Genomic_DNA"/>
</dbReference>
<reference evidence="1 2" key="1">
    <citation type="submission" date="2018-09" db="EMBL/GenBank/DDBJ databases">
        <title>Genomic investigation of the strawberry pathogen Phytophthora fragariae indicates pathogenicity is determined by transcriptional variation in three key races.</title>
        <authorList>
            <person name="Adams T.M."/>
            <person name="Armitage A.D."/>
            <person name="Sobczyk M.K."/>
            <person name="Bates H.J."/>
            <person name="Dunwell J.M."/>
            <person name="Nellist C.F."/>
            <person name="Harrison R.J."/>
        </authorList>
    </citation>
    <scope>NUCLEOTIDE SEQUENCE [LARGE SCALE GENOMIC DNA]</scope>
    <source>
        <strain evidence="1 2">SCRP249</strain>
    </source>
</reference>
<evidence type="ECO:0000313" key="1">
    <source>
        <dbReference type="EMBL" id="KAE9039857.1"/>
    </source>
</evidence>
<protein>
    <submittedName>
        <fullName evidence="1">Uncharacterized protein</fullName>
    </submittedName>
</protein>
<gene>
    <name evidence="1" type="ORF">PR001_g7335</name>
</gene>
<accession>A0A6A3N308</accession>
<dbReference type="Proteomes" id="UP000429607">
    <property type="component" value="Unassembled WGS sequence"/>
</dbReference>
<dbReference type="AlphaFoldDB" id="A0A6A3N308"/>
<name>A0A6A3N308_9STRA</name>
<comment type="caution">
    <text evidence="1">The sequence shown here is derived from an EMBL/GenBank/DDBJ whole genome shotgun (WGS) entry which is preliminary data.</text>
</comment>